<dbReference type="Proteomes" id="UP001482513">
    <property type="component" value="Unassembled WGS sequence"/>
</dbReference>
<keyword evidence="2 5" id="KW-0808">Transferase</keyword>
<dbReference type="Pfam" id="PF01648">
    <property type="entry name" value="ACPS"/>
    <property type="match status" value="1"/>
</dbReference>
<dbReference type="GO" id="GO:0016740">
    <property type="term" value="F:transferase activity"/>
    <property type="evidence" value="ECO:0007669"/>
    <property type="project" value="UniProtKB-KW"/>
</dbReference>
<dbReference type="InterPro" id="IPR055066">
    <property type="entry name" value="AASDHPPT_N"/>
</dbReference>
<gene>
    <name evidence="5" type="ORF">NC992_02375</name>
</gene>
<proteinExistence type="inferred from homology"/>
<evidence type="ECO:0000313" key="6">
    <source>
        <dbReference type="Proteomes" id="UP001482513"/>
    </source>
</evidence>
<dbReference type="EMBL" id="JAMPKX010000001">
    <property type="protein sequence ID" value="MEP0945707.1"/>
    <property type="molecule type" value="Genomic_DNA"/>
</dbReference>
<evidence type="ECO:0000256" key="1">
    <source>
        <dbReference type="ARBA" id="ARBA00010990"/>
    </source>
</evidence>
<dbReference type="InterPro" id="IPR050559">
    <property type="entry name" value="P-Pant_transferase_sf"/>
</dbReference>
<accession>A0ABV0K155</accession>
<comment type="caution">
    <text evidence="5">The sequence shown here is derived from an EMBL/GenBank/DDBJ whole genome shotgun (WGS) entry which is preliminary data.</text>
</comment>
<feature type="domain" description="4'-phosphopantetheinyl transferase" evidence="3">
    <location>
        <begin position="128"/>
        <end position="241"/>
    </location>
</feature>
<sequence>MVTTRLSQNWLFPATVPLFGGGDEVHVWRIDLSLAPACLERLQLLLSADERTRAGKFRFQRDRDRFTATRGCLRLLLGHYLGVKPETVQFCYGPKGKPALQLPFATALSFNVSHAGDWALIAIGQGQPVGVDLECVQPNYAWQEVSGLALSSRERAMLAALPLEAQSAVFFKLWTGKEAYVKATGEGLSRPFAQLEVWEFDRLEIGEDLVATAVHLPDLEVPERNQPWCLYLLHPVSNYVATLAVLGPVALSCWQWHAELFSLRATN</sequence>
<dbReference type="InterPro" id="IPR008278">
    <property type="entry name" value="4-PPantetheinyl_Trfase_dom"/>
</dbReference>
<protein>
    <submittedName>
        <fullName evidence="5">4'-phosphopantetheinyl transferase superfamily protein</fullName>
    </submittedName>
</protein>
<dbReference type="PANTHER" id="PTHR12215:SF10">
    <property type="entry name" value="L-AMINOADIPATE-SEMIALDEHYDE DEHYDROGENASE-PHOSPHOPANTETHEINYL TRANSFERASE"/>
    <property type="match status" value="1"/>
</dbReference>
<evidence type="ECO:0000256" key="2">
    <source>
        <dbReference type="ARBA" id="ARBA00022679"/>
    </source>
</evidence>
<evidence type="ECO:0000313" key="5">
    <source>
        <dbReference type="EMBL" id="MEP0945707.1"/>
    </source>
</evidence>
<evidence type="ECO:0000259" key="3">
    <source>
        <dbReference type="Pfam" id="PF01648"/>
    </source>
</evidence>
<reference evidence="5 6" key="1">
    <citation type="submission" date="2022-04" db="EMBL/GenBank/DDBJ databases">
        <title>Positive selection, recombination, and allopatry shape intraspecific diversity of widespread and dominant cyanobacteria.</title>
        <authorList>
            <person name="Wei J."/>
            <person name="Shu W."/>
            <person name="Hu C."/>
        </authorList>
    </citation>
    <scope>NUCLEOTIDE SEQUENCE [LARGE SCALE GENOMIC DNA]</scope>
    <source>
        <strain evidence="5 6">DQ-A4</strain>
    </source>
</reference>
<dbReference type="Pfam" id="PF22624">
    <property type="entry name" value="AASDHPPT_N"/>
    <property type="match status" value="1"/>
</dbReference>
<name>A0ABV0K155_9CYAN</name>
<comment type="similarity">
    <text evidence="1">Belongs to the P-Pant transferase superfamily. Gsp/Sfp/HetI/AcpT family.</text>
</comment>
<organism evidence="5 6">
    <name type="scientific">Leptolyngbya subtilissima DQ-A4</name>
    <dbReference type="NCBI Taxonomy" id="2933933"/>
    <lineage>
        <taxon>Bacteria</taxon>
        <taxon>Bacillati</taxon>
        <taxon>Cyanobacteriota</taxon>
        <taxon>Cyanophyceae</taxon>
        <taxon>Leptolyngbyales</taxon>
        <taxon>Leptolyngbyaceae</taxon>
        <taxon>Leptolyngbya group</taxon>
        <taxon>Leptolyngbya</taxon>
    </lineage>
</organism>
<dbReference type="SUPFAM" id="SSF56214">
    <property type="entry name" value="4'-phosphopantetheinyl transferase"/>
    <property type="match status" value="2"/>
</dbReference>
<dbReference type="Gene3D" id="3.90.470.20">
    <property type="entry name" value="4'-phosphopantetheinyl transferase domain"/>
    <property type="match status" value="2"/>
</dbReference>
<dbReference type="RefSeq" id="WP_190698880.1">
    <property type="nucleotide sequence ID" value="NZ_JAMPKX010000001.1"/>
</dbReference>
<dbReference type="InterPro" id="IPR037143">
    <property type="entry name" value="4-PPantetheinyl_Trfase_dom_sf"/>
</dbReference>
<dbReference type="PANTHER" id="PTHR12215">
    <property type="entry name" value="PHOSPHOPANTETHEINE TRANSFERASE"/>
    <property type="match status" value="1"/>
</dbReference>
<keyword evidence="6" id="KW-1185">Reference proteome</keyword>
<evidence type="ECO:0000259" key="4">
    <source>
        <dbReference type="Pfam" id="PF22624"/>
    </source>
</evidence>
<feature type="domain" description="4'-phosphopantetheinyl transferase N-terminal" evidence="4">
    <location>
        <begin position="44"/>
        <end position="122"/>
    </location>
</feature>